<feature type="region of interest" description="Disordered" evidence="1">
    <location>
        <begin position="17"/>
        <end position="108"/>
    </location>
</feature>
<dbReference type="Proteomes" id="UP001283361">
    <property type="component" value="Unassembled WGS sequence"/>
</dbReference>
<dbReference type="EMBL" id="JAWDGP010000594">
    <property type="protein sequence ID" value="KAK3799028.1"/>
    <property type="molecule type" value="Genomic_DNA"/>
</dbReference>
<gene>
    <name evidence="2" type="ORF">RRG08_058963</name>
</gene>
<feature type="compositionally biased region" description="Polar residues" evidence="1">
    <location>
        <begin position="73"/>
        <end position="91"/>
    </location>
</feature>
<organism evidence="2 3">
    <name type="scientific">Elysia crispata</name>
    <name type="common">lettuce slug</name>
    <dbReference type="NCBI Taxonomy" id="231223"/>
    <lineage>
        <taxon>Eukaryota</taxon>
        <taxon>Metazoa</taxon>
        <taxon>Spiralia</taxon>
        <taxon>Lophotrochozoa</taxon>
        <taxon>Mollusca</taxon>
        <taxon>Gastropoda</taxon>
        <taxon>Heterobranchia</taxon>
        <taxon>Euthyneura</taxon>
        <taxon>Panpulmonata</taxon>
        <taxon>Sacoglossa</taxon>
        <taxon>Placobranchoidea</taxon>
        <taxon>Plakobranchidae</taxon>
        <taxon>Elysia</taxon>
    </lineage>
</organism>
<name>A0AAE1B3K6_9GAST</name>
<evidence type="ECO:0000313" key="3">
    <source>
        <dbReference type="Proteomes" id="UP001283361"/>
    </source>
</evidence>
<dbReference type="AlphaFoldDB" id="A0AAE1B3K6"/>
<feature type="region of interest" description="Disordered" evidence="1">
    <location>
        <begin position="219"/>
        <end position="238"/>
    </location>
</feature>
<keyword evidence="3" id="KW-1185">Reference proteome</keyword>
<proteinExistence type="predicted"/>
<feature type="compositionally biased region" description="Polar residues" evidence="1">
    <location>
        <begin position="19"/>
        <end position="29"/>
    </location>
</feature>
<sequence>MSRGKYLVQLALKKKLESKNGTALNNTAVETLDKQLHSQQGTERTARPHPPDEIESSTDTTEGSAHRPKPEDSLTTESITTNEVISETAATAQKPRRKRRRDEEEKQQHLKEKYILLDGCVETCRRGCSSKLTEEQRRAINTAYWELTFPERRLWLDSHILVEDLGKVHEADASEDRDNYRRDREEVLDDTAIFAADMQKGTSEIQTKGHFHCKATKHIEPSPGCPSLLKENSGWRSP</sequence>
<accession>A0AAE1B3K6</accession>
<evidence type="ECO:0000313" key="2">
    <source>
        <dbReference type="EMBL" id="KAK3799028.1"/>
    </source>
</evidence>
<evidence type="ECO:0000256" key="1">
    <source>
        <dbReference type="SAM" id="MobiDB-lite"/>
    </source>
</evidence>
<protein>
    <submittedName>
        <fullName evidence="2">Uncharacterized protein</fullName>
    </submittedName>
</protein>
<comment type="caution">
    <text evidence="2">The sequence shown here is derived from an EMBL/GenBank/DDBJ whole genome shotgun (WGS) entry which is preliminary data.</text>
</comment>
<reference evidence="2" key="1">
    <citation type="journal article" date="2023" name="G3 (Bethesda)">
        <title>A reference genome for the long-term kleptoplast-retaining sea slug Elysia crispata morphotype clarki.</title>
        <authorList>
            <person name="Eastman K.E."/>
            <person name="Pendleton A.L."/>
            <person name="Shaikh M.A."/>
            <person name="Suttiyut T."/>
            <person name="Ogas R."/>
            <person name="Tomko P."/>
            <person name="Gavelis G."/>
            <person name="Widhalm J.R."/>
            <person name="Wisecaver J.H."/>
        </authorList>
    </citation>
    <scope>NUCLEOTIDE SEQUENCE</scope>
    <source>
        <strain evidence="2">ECLA1</strain>
    </source>
</reference>